<accession>A0AAW2N0D4</accession>
<dbReference type="Gene3D" id="3.20.20.70">
    <property type="entry name" value="Aldolase class I"/>
    <property type="match status" value="1"/>
</dbReference>
<comment type="pathway">
    <text evidence="2">Amino-acid biosynthesis; L-tryptophan biosynthesis; L-tryptophan from chorismate: step 4/5.</text>
</comment>
<evidence type="ECO:0000256" key="8">
    <source>
        <dbReference type="ARBA" id="ARBA00023239"/>
    </source>
</evidence>
<dbReference type="GO" id="GO:0004640">
    <property type="term" value="F:phosphoribosylanthranilate isomerase activity"/>
    <property type="evidence" value="ECO:0007669"/>
    <property type="project" value="TreeGrafter"/>
</dbReference>
<dbReference type="PROSITE" id="PS00614">
    <property type="entry name" value="IGPS"/>
    <property type="match status" value="1"/>
</dbReference>
<reference evidence="10" key="1">
    <citation type="submission" date="2020-06" db="EMBL/GenBank/DDBJ databases">
        <authorList>
            <person name="Li T."/>
            <person name="Hu X."/>
            <person name="Zhang T."/>
            <person name="Song X."/>
            <person name="Zhang H."/>
            <person name="Dai N."/>
            <person name="Sheng W."/>
            <person name="Hou X."/>
            <person name="Wei L."/>
        </authorList>
    </citation>
    <scope>NUCLEOTIDE SEQUENCE</scope>
    <source>
        <strain evidence="10">G02</strain>
        <tissue evidence="10">Leaf</tissue>
    </source>
</reference>
<dbReference type="InterPro" id="IPR001468">
    <property type="entry name" value="Indole-3-GlycerolPSynthase_CS"/>
</dbReference>
<dbReference type="InterPro" id="IPR045186">
    <property type="entry name" value="Indole-3-glycerol_P_synth"/>
</dbReference>
<evidence type="ECO:0000259" key="9">
    <source>
        <dbReference type="Pfam" id="PF00218"/>
    </source>
</evidence>
<dbReference type="InterPro" id="IPR013785">
    <property type="entry name" value="Aldolase_TIM"/>
</dbReference>
<proteinExistence type="inferred from homology"/>
<organism evidence="10">
    <name type="scientific">Sesamum radiatum</name>
    <name type="common">Black benniseed</name>
    <dbReference type="NCBI Taxonomy" id="300843"/>
    <lineage>
        <taxon>Eukaryota</taxon>
        <taxon>Viridiplantae</taxon>
        <taxon>Streptophyta</taxon>
        <taxon>Embryophyta</taxon>
        <taxon>Tracheophyta</taxon>
        <taxon>Spermatophyta</taxon>
        <taxon>Magnoliopsida</taxon>
        <taxon>eudicotyledons</taxon>
        <taxon>Gunneridae</taxon>
        <taxon>Pentapetalae</taxon>
        <taxon>asterids</taxon>
        <taxon>lamiids</taxon>
        <taxon>Lamiales</taxon>
        <taxon>Pedaliaceae</taxon>
        <taxon>Sesamum</taxon>
    </lineage>
</organism>
<comment type="catalytic activity">
    <reaction evidence="1">
        <text>1-(2-carboxyphenylamino)-1-deoxy-D-ribulose 5-phosphate + H(+) = (1S,2R)-1-C-(indol-3-yl)glycerol 3-phosphate + CO2 + H2O</text>
        <dbReference type="Rhea" id="RHEA:23476"/>
        <dbReference type="ChEBI" id="CHEBI:15377"/>
        <dbReference type="ChEBI" id="CHEBI:15378"/>
        <dbReference type="ChEBI" id="CHEBI:16526"/>
        <dbReference type="ChEBI" id="CHEBI:58613"/>
        <dbReference type="ChEBI" id="CHEBI:58866"/>
        <dbReference type="EC" id="4.1.1.48"/>
    </reaction>
</comment>
<keyword evidence="8" id="KW-0456">Lyase</keyword>
<name>A0AAW2N0D4_SESRA</name>
<evidence type="ECO:0000256" key="3">
    <source>
        <dbReference type="ARBA" id="ARBA00012362"/>
    </source>
</evidence>
<dbReference type="GO" id="GO:0004425">
    <property type="term" value="F:indole-3-glycerol-phosphate synthase activity"/>
    <property type="evidence" value="ECO:0007669"/>
    <property type="project" value="UniProtKB-EC"/>
</dbReference>
<dbReference type="InterPro" id="IPR013798">
    <property type="entry name" value="Indole-3-glycerol_P_synth_dom"/>
</dbReference>
<dbReference type="Pfam" id="PF00218">
    <property type="entry name" value="IGPS"/>
    <property type="match status" value="1"/>
</dbReference>
<evidence type="ECO:0000256" key="6">
    <source>
        <dbReference type="ARBA" id="ARBA00022822"/>
    </source>
</evidence>
<sequence>MANHSSSEKLCFSSIKAQRFELKDGSAAFCDTEISDGETLKVKEWEIGMLQNEVAASQGIRIRRRPPTRPPPHYVGPFELHLQNEDITPCNILEEIIWYKDIEVSQMKERKPLSLLKKMLDDAPPVRDFVAALKEANSRTGLPGLIAEVKKASPSRGVFREDFDPVQIAKAYEKGGAACLSVLTDQKYFQCPLLCKEFVIDAWQIYYARVKGADAILLIAAVLPDLDIKYMIKICKLLGLAALVEVHDEREMDRVLEIEGIELVGINNRNLGTFKVDISNTKKLLEGERGQRILQKGITVVGESGLFTPADIAYVQEAGVKAVLVGESIVKQKDPTSGITQLFGKDISL</sequence>
<dbReference type="EC" id="4.1.1.48" evidence="3"/>
<dbReference type="PANTHER" id="PTHR22854:SF2">
    <property type="entry name" value="INDOLE-3-GLYCEROL-PHOSPHATE SYNTHASE"/>
    <property type="match status" value="1"/>
</dbReference>
<evidence type="ECO:0000256" key="7">
    <source>
        <dbReference type="ARBA" id="ARBA00023141"/>
    </source>
</evidence>
<protein>
    <recommendedName>
        <fullName evidence="3">indole-3-glycerol-phosphate synthase</fullName>
        <ecNumber evidence="3">4.1.1.48</ecNumber>
    </recommendedName>
</protein>
<dbReference type="PANTHER" id="PTHR22854">
    <property type="entry name" value="TRYPTOPHAN BIOSYNTHESIS PROTEIN"/>
    <property type="match status" value="1"/>
</dbReference>
<dbReference type="FunFam" id="3.20.20.70:FF:000024">
    <property type="entry name" value="Indole-3-glycerol phosphate synthase"/>
    <property type="match status" value="1"/>
</dbReference>
<keyword evidence="7" id="KW-0057">Aromatic amino acid biosynthesis</keyword>
<keyword evidence="5" id="KW-0210">Decarboxylase</keyword>
<feature type="domain" description="Indole-3-glycerol phosphate synthase" evidence="9">
    <location>
        <begin position="93"/>
        <end position="342"/>
    </location>
</feature>
<keyword evidence="6" id="KW-0822">Tryptophan biosynthesis</keyword>
<dbReference type="GO" id="GO:0000162">
    <property type="term" value="P:L-tryptophan biosynthetic process"/>
    <property type="evidence" value="ECO:0007669"/>
    <property type="project" value="UniProtKB-KW"/>
</dbReference>
<dbReference type="CDD" id="cd00331">
    <property type="entry name" value="IGPS"/>
    <property type="match status" value="1"/>
</dbReference>
<dbReference type="EMBL" id="JACGWJ010000021">
    <property type="protein sequence ID" value="KAL0335801.1"/>
    <property type="molecule type" value="Genomic_DNA"/>
</dbReference>
<keyword evidence="4" id="KW-0028">Amino-acid biosynthesis</keyword>
<gene>
    <name evidence="10" type="ORF">Sradi_4792000</name>
</gene>
<dbReference type="HAMAP" id="MF_00134_B">
    <property type="entry name" value="IGPS_B"/>
    <property type="match status" value="1"/>
</dbReference>
<evidence type="ECO:0000256" key="2">
    <source>
        <dbReference type="ARBA" id="ARBA00004696"/>
    </source>
</evidence>
<dbReference type="SUPFAM" id="SSF51366">
    <property type="entry name" value="Ribulose-phoshate binding barrel"/>
    <property type="match status" value="1"/>
</dbReference>
<evidence type="ECO:0000256" key="1">
    <source>
        <dbReference type="ARBA" id="ARBA00001633"/>
    </source>
</evidence>
<evidence type="ECO:0000313" key="10">
    <source>
        <dbReference type="EMBL" id="KAL0335801.1"/>
    </source>
</evidence>
<dbReference type="InterPro" id="IPR011060">
    <property type="entry name" value="RibuloseP-bd_barrel"/>
</dbReference>
<dbReference type="AlphaFoldDB" id="A0AAW2N0D4"/>
<evidence type="ECO:0000256" key="5">
    <source>
        <dbReference type="ARBA" id="ARBA00022793"/>
    </source>
</evidence>
<evidence type="ECO:0000256" key="4">
    <source>
        <dbReference type="ARBA" id="ARBA00022605"/>
    </source>
</evidence>
<reference evidence="10" key="2">
    <citation type="journal article" date="2024" name="Plant">
        <title>Genomic evolution and insights into agronomic trait innovations of Sesamum species.</title>
        <authorList>
            <person name="Miao H."/>
            <person name="Wang L."/>
            <person name="Qu L."/>
            <person name="Liu H."/>
            <person name="Sun Y."/>
            <person name="Le M."/>
            <person name="Wang Q."/>
            <person name="Wei S."/>
            <person name="Zheng Y."/>
            <person name="Lin W."/>
            <person name="Duan Y."/>
            <person name="Cao H."/>
            <person name="Xiong S."/>
            <person name="Wang X."/>
            <person name="Wei L."/>
            <person name="Li C."/>
            <person name="Ma Q."/>
            <person name="Ju M."/>
            <person name="Zhao R."/>
            <person name="Li G."/>
            <person name="Mu C."/>
            <person name="Tian Q."/>
            <person name="Mei H."/>
            <person name="Zhang T."/>
            <person name="Gao T."/>
            <person name="Zhang H."/>
        </authorList>
    </citation>
    <scope>NUCLEOTIDE SEQUENCE</scope>
    <source>
        <strain evidence="10">G02</strain>
    </source>
</reference>
<comment type="caution">
    <text evidence="10">The sequence shown here is derived from an EMBL/GenBank/DDBJ whole genome shotgun (WGS) entry which is preliminary data.</text>
</comment>